<evidence type="ECO:0000313" key="1">
    <source>
        <dbReference type="EMBL" id="TDH71168.1"/>
    </source>
</evidence>
<evidence type="ECO:0000313" key="2">
    <source>
        <dbReference type="Proteomes" id="UP000294530"/>
    </source>
</evidence>
<accession>A0A976FQP6</accession>
<dbReference type="RefSeq" id="XP_067820667.1">
    <property type="nucleotide sequence ID" value="XM_067966595.1"/>
</dbReference>
<gene>
    <name evidence="1" type="ORF">CCR75_008543</name>
</gene>
<name>A0A976FQP6_BRELC</name>
<dbReference type="Gene3D" id="3.30.1520.10">
    <property type="entry name" value="Phox-like domain"/>
    <property type="match status" value="1"/>
</dbReference>
<protein>
    <submittedName>
        <fullName evidence="1">Uncharacterized protein</fullName>
    </submittedName>
</protein>
<dbReference type="GO" id="GO:0035091">
    <property type="term" value="F:phosphatidylinositol binding"/>
    <property type="evidence" value="ECO:0007669"/>
    <property type="project" value="InterPro"/>
</dbReference>
<dbReference type="GeneID" id="94352266"/>
<dbReference type="InterPro" id="IPR036871">
    <property type="entry name" value="PX_dom_sf"/>
</dbReference>
<dbReference type="EMBL" id="SHOA02000004">
    <property type="protein sequence ID" value="TDH71168.1"/>
    <property type="molecule type" value="Genomic_DNA"/>
</dbReference>
<dbReference type="AlphaFoldDB" id="A0A976FQP6"/>
<comment type="caution">
    <text evidence="1">The sequence shown here is derived from an EMBL/GenBank/DDBJ whole genome shotgun (WGS) entry which is preliminary data.</text>
</comment>
<reference evidence="1 2" key="1">
    <citation type="journal article" date="2021" name="Genome Biol.">
        <title>AFLAP: assembly-free linkage analysis pipeline using k-mers from genome sequencing data.</title>
        <authorList>
            <person name="Fletcher K."/>
            <person name="Zhang L."/>
            <person name="Gil J."/>
            <person name="Han R."/>
            <person name="Cavanaugh K."/>
            <person name="Michelmore R."/>
        </authorList>
    </citation>
    <scope>NUCLEOTIDE SEQUENCE [LARGE SCALE GENOMIC DNA]</scope>
    <source>
        <strain evidence="1 2">SF5</strain>
    </source>
</reference>
<dbReference type="Proteomes" id="UP000294530">
    <property type="component" value="Unassembled WGS sequence"/>
</dbReference>
<dbReference type="OrthoDB" id="162303at2759"/>
<proteinExistence type="predicted"/>
<sequence>MKTAQLRKIDVQVVRVNPRGHCSPSLEYVFAIRPRQSASTNVRPHSVLYSANTPVVHEVSHPYSNCRVLYNELRHLTDCKNVRACCCVLGSCPFWSLHAMLRRMKFPRRTLLNYQSKSVCSQRRQRLNTMMDTLLAVLRTKYAMRHFRCYPVSSGTACVCKVLMTLCQFFELDHADVEKRLLEGDERVAYRMNLHGWQTDRRNLYFHGNDKSEYRTIIKCDNSARSIETSLIG</sequence>
<keyword evidence="2" id="KW-1185">Reference proteome</keyword>
<dbReference type="KEGG" id="blac:94352266"/>
<organism evidence="1 2">
    <name type="scientific">Bremia lactucae</name>
    <name type="common">Lettuce downy mildew</name>
    <dbReference type="NCBI Taxonomy" id="4779"/>
    <lineage>
        <taxon>Eukaryota</taxon>
        <taxon>Sar</taxon>
        <taxon>Stramenopiles</taxon>
        <taxon>Oomycota</taxon>
        <taxon>Peronosporomycetes</taxon>
        <taxon>Peronosporales</taxon>
        <taxon>Peronosporaceae</taxon>
        <taxon>Bremia</taxon>
    </lineage>
</organism>